<evidence type="ECO:0000313" key="2">
    <source>
        <dbReference type="EMBL" id="DAE13742.1"/>
    </source>
</evidence>
<organism evidence="2">
    <name type="scientific">Siphoviridae sp. ctQqU1</name>
    <dbReference type="NCBI Taxonomy" id="2825496"/>
    <lineage>
        <taxon>Viruses</taxon>
        <taxon>Duplodnaviria</taxon>
        <taxon>Heunggongvirae</taxon>
        <taxon>Uroviricota</taxon>
        <taxon>Caudoviricetes</taxon>
    </lineage>
</organism>
<accession>A0A8S5Q362</accession>
<reference evidence="2" key="1">
    <citation type="journal article" date="2021" name="Proc. Natl. Acad. Sci. U.S.A.">
        <title>A Catalog of Tens of Thousands of Viruses from Human Metagenomes Reveals Hidden Associations with Chronic Diseases.</title>
        <authorList>
            <person name="Tisza M.J."/>
            <person name="Buck C.B."/>
        </authorList>
    </citation>
    <scope>NUCLEOTIDE SEQUENCE</scope>
    <source>
        <strain evidence="2">CtQqU1</strain>
    </source>
</reference>
<dbReference type="EMBL" id="BK015568">
    <property type="protein sequence ID" value="DAE13742.1"/>
    <property type="molecule type" value="Genomic_DNA"/>
</dbReference>
<keyword evidence="1" id="KW-0175">Coiled coil</keyword>
<evidence type="ECO:0000256" key="1">
    <source>
        <dbReference type="SAM" id="Coils"/>
    </source>
</evidence>
<feature type="coiled-coil region" evidence="1">
    <location>
        <begin position="80"/>
        <end position="107"/>
    </location>
</feature>
<protein>
    <submittedName>
        <fullName evidence="2">Uncharacterized protein</fullName>
    </submittedName>
</protein>
<name>A0A8S5Q362_9CAUD</name>
<sequence length="107" mass="11854">MTALFAARSVLSVTIGGLPSRLTKTSGTVRYKSKRNAREGDQKMINLDRFGGVTEPEDGVYFMTNEQMAEAKEADRLAEIEGLQSEIEDREAELKDLRTQLAELMAG</sequence>
<proteinExistence type="predicted"/>